<dbReference type="Pfam" id="PF18603">
    <property type="entry name" value="LAL_C2"/>
    <property type="match status" value="1"/>
</dbReference>
<evidence type="ECO:0000256" key="3">
    <source>
        <dbReference type="ARBA" id="ARBA00022840"/>
    </source>
</evidence>
<accession>A0ABU7VS70</accession>
<evidence type="ECO:0000256" key="4">
    <source>
        <dbReference type="PROSITE-ProRule" id="PRU00409"/>
    </source>
</evidence>
<dbReference type="RefSeq" id="WP_331846850.1">
    <property type="nucleotide sequence ID" value="NZ_JAZHPZ010000005.1"/>
</dbReference>
<keyword evidence="2 4" id="KW-0547">Nucleotide-binding</keyword>
<dbReference type="Proteomes" id="UP001306950">
    <property type="component" value="Unassembled WGS sequence"/>
</dbReference>
<dbReference type="InterPro" id="IPR011761">
    <property type="entry name" value="ATP-grasp"/>
</dbReference>
<sequence length="427" mass="48720">MSEDEAKAVFLLEPCFFGEKYVESAAALELVVIVIRREHGPEVRNKELVNYELICDITDAQTTYQKIDEFFQTHPYISRNSGILPGHDYAVPVAAEIATKFGWNTNSVQTADCARSKVGMRRQLSNSRYISNPGYRLFENLTALMDELDQIKYPAIVKPVNMTSSMFVKFVQNPEELVSHAQKIVTNEDNFGYPSGSSFLVEEYIQGQEYSFEAFMSDGKCKLAQITEKIKTPLPYFVELQHTLPAPIEPAKYEDILNRLIHLMGELGISEGPCHLEFVLSSGRIYVIEYSTRLPGGRITDLYRLAYGVDLHKAAILNALGEESQRYLNPIYNNISRIRHFHRESGRIKQIIGMEEAKKLPEVIEIVVEKHENEFIPAEMISNMDRYGFFLLKASTYEAVERVSSQLEGIIEFVMENEEAAHEQQKC</sequence>
<dbReference type="InterPro" id="IPR052032">
    <property type="entry name" value="ATP-dep_AA_Ligase"/>
</dbReference>
<dbReference type="SUPFAM" id="SSF56059">
    <property type="entry name" value="Glutathione synthetase ATP-binding domain-like"/>
    <property type="match status" value="1"/>
</dbReference>
<evidence type="ECO:0000256" key="1">
    <source>
        <dbReference type="ARBA" id="ARBA00022598"/>
    </source>
</evidence>
<evidence type="ECO:0000259" key="5">
    <source>
        <dbReference type="PROSITE" id="PS50975"/>
    </source>
</evidence>
<organism evidence="6 7">
    <name type="scientific">Paenibacillus haidiansis</name>
    <dbReference type="NCBI Taxonomy" id="1574488"/>
    <lineage>
        <taxon>Bacteria</taxon>
        <taxon>Bacillati</taxon>
        <taxon>Bacillota</taxon>
        <taxon>Bacilli</taxon>
        <taxon>Bacillales</taxon>
        <taxon>Paenibacillaceae</taxon>
        <taxon>Paenibacillus</taxon>
    </lineage>
</organism>
<evidence type="ECO:0000313" key="7">
    <source>
        <dbReference type="Proteomes" id="UP001306950"/>
    </source>
</evidence>
<dbReference type="InterPro" id="IPR040570">
    <property type="entry name" value="LAL_C2"/>
</dbReference>
<comment type="caution">
    <text evidence="6">The sequence shown here is derived from an EMBL/GenBank/DDBJ whole genome shotgun (WGS) entry which is preliminary data.</text>
</comment>
<dbReference type="Pfam" id="PF13535">
    <property type="entry name" value="ATP-grasp_4"/>
    <property type="match status" value="1"/>
</dbReference>
<dbReference type="PANTHER" id="PTHR43585">
    <property type="entry name" value="FUMIPYRROLE BIOSYNTHESIS PROTEIN C"/>
    <property type="match status" value="1"/>
</dbReference>
<keyword evidence="3 4" id="KW-0067">ATP-binding</keyword>
<evidence type="ECO:0000313" key="6">
    <source>
        <dbReference type="EMBL" id="MEF2966635.1"/>
    </source>
</evidence>
<proteinExistence type="predicted"/>
<dbReference type="EMBL" id="JAZHPZ010000005">
    <property type="protein sequence ID" value="MEF2966635.1"/>
    <property type="molecule type" value="Genomic_DNA"/>
</dbReference>
<feature type="domain" description="ATP-grasp" evidence="5">
    <location>
        <begin position="122"/>
        <end position="320"/>
    </location>
</feature>
<gene>
    <name evidence="6" type="ORF">V3851_12415</name>
</gene>
<protein>
    <submittedName>
        <fullName evidence="6">ATP-grasp domain-containing protein</fullName>
    </submittedName>
</protein>
<dbReference type="Gene3D" id="3.40.50.20">
    <property type="match status" value="1"/>
</dbReference>
<dbReference type="PANTHER" id="PTHR43585:SF2">
    <property type="entry name" value="ATP-GRASP ENZYME FSQD"/>
    <property type="match status" value="1"/>
</dbReference>
<reference evidence="6 7" key="1">
    <citation type="submission" date="2024-02" db="EMBL/GenBank/DDBJ databases">
        <title>A nitrogen-fixing paenibacillus bacterium.</title>
        <authorList>
            <person name="Zhang W.L."/>
            <person name="Chen S.F."/>
        </authorList>
    </citation>
    <scope>NUCLEOTIDE SEQUENCE [LARGE SCALE GENOMIC DNA]</scope>
    <source>
        <strain evidence="6 7">M1</strain>
    </source>
</reference>
<dbReference type="PROSITE" id="PS50975">
    <property type="entry name" value="ATP_GRASP"/>
    <property type="match status" value="1"/>
</dbReference>
<evidence type="ECO:0000256" key="2">
    <source>
        <dbReference type="ARBA" id="ARBA00022741"/>
    </source>
</evidence>
<dbReference type="Gene3D" id="3.30.470.20">
    <property type="entry name" value="ATP-grasp fold, B domain"/>
    <property type="match status" value="1"/>
</dbReference>
<keyword evidence="7" id="KW-1185">Reference proteome</keyword>
<name>A0ABU7VS70_9BACL</name>
<keyword evidence="1" id="KW-0436">Ligase</keyword>